<protein>
    <submittedName>
        <fullName evidence="1">Uncharacterized protein</fullName>
    </submittedName>
</protein>
<dbReference type="Proteomes" id="UP001457282">
    <property type="component" value="Unassembled WGS sequence"/>
</dbReference>
<dbReference type="EMBL" id="JBEDUW010000005">
    <property type="protein sequence ID" value="KAK9929527.1"/>
    <property type="molecule type" value="Genomic_DNA"/>
</dbReference>
<proteinExistence type="predicted"/>
<keyword evidence="2" id="KW-1185">Reference proteome</keyword>
<comment type="caution">
    <text evidence="1">The sequence shown here is derived from an EMBL/GenBank/DDBJ whole genome shotgun (WGS) entry which is preliminary data.</text>
</comment>
<name>A0AAW1WXZ7_RUBAR</name>
<accession>A0AAW1WXZ7</accession>
<sequence length="97" mass="11051">MASDRWPVGMRSKPKGFPKLILYRDPTVKRDNGLMVVVFYINGSRLAFLEGCNIFGLAYKALKNIQRKQISEESCRLMLKAVAMVSHKGQRHTIVLI</sequence>
<dbReference type="AlphaFoldDB" id="A0AAW1WXZ7"/>
<evidence type="ECO:0000313" key="1">
    <source>
        <dbReference type="EMBL" id="KAK9929527.1"/>
    </source>
</evidence>
<evidence type="ECO:0000313" key="2">
    <source>
        <dbReference type="Proteomes" id="UP001457282"/>
    </source>
</evidence>
<reference evidence="1 2" key="1">
    <citation type="journal article" date="2023" name="G3 (Bethesda)">
        <title>A chromosome-length genome assembly and annotation of blackberry (Rubus argutus, cv. 'Hillquist').</title>
        <authorList>
            <person name="Bruna T."/>
            <person name="Aryal R."/>
            <person name="Dudchenko O."/>
            <person name="Sargent D.J."/>
            <person name="Mead D."/>
            <person name="Buti M."/>
            <person name="Cavallini A."/>
            <person name="Hytonen T."/>
            <person name="Andres J."/>
            <person name="Pham M."/>
            <person name="Weisz D."/>
            <person name="Mascagni F."/>
            <person name="Usai G."/>
            <person name="Natali L."/>
            <person name="Bassil N."/>
            <person name="Fernandez G.E."/>
            <person name="Lomsadze A."/>
            <person name="Armour M."/>
            <person name="Olukolu B."/>
            <person name="Poorten T."/>
            <person name="Britton C."/>
            <person name="Davik J."/>
            <person name="Ashrafi H."/>
            <person name="Aiden E.L."/>
            <person name="Borodovsky M."/>
            <person name="Worthington M."/>
        </authorList>
    </citation>
    <scope>NUCLEOTIDE SEQUENCE [LARGE SCALE GENOMIC DNA]</scope>
    <source>
        <strain evidence="1">PI 553951</strain>
    </source>
</reference>
<organism evidence="1 2">
    <name type="scientific">Rubus argutus</name>
    <name type="common">Southern blackberry</name>
    <dbReference type="NCBI Taxonomy" id="59490"/>
    <lineage>
        <taxon>Eukaryota</taxon>
        <taxon>Viridiplantae</taxon>
        <taxon>Streptophyta</taxon>
        <taxon>Embryophyta</taxon>
        <taxon>Tracheophyta</taxon>
        <taxon>Spermatophyta</taxon>
        <taxon>Magnoliopsida</taxon>
        <taxon>eudicotyledons</taxon>
        <taxon>Gunneridae</taxon>
        <taxon>Pentapetalae</taxon>
        <taxon>rosids</taxon>
        <taxon>fabids</taxon>
        <taxon>Rosales</taxon>
        <taxon>Rosaceae</taxon>
        <taxon>Rosoideae</taxon>
        <taxon>Rosoideae incertae sedis</taxon>
        <taxon>Rubus</taxon>
    </lineage>
</organism>
<gene>
    <name evidence="1" type="ORF">M0R45_026623</name>
</gene>